<dbReference type="RefSeq" id="WP_283422365.1">
    <property type="nucleotide sequence ID" value="NZ_FXTZ01000007.1"/>
</dbReference>
<sequence length="564" mass="64370">MKIINFSVTNYRSITSAHKIPLTDLTVLIGKNNEGKSNLLKALNVSMKILEYHSKQLKLRYGGFYGKNNDNYYNWERDFPISNRKSRNKNTTFRIEFELEPKEVEEFRNTINSNLNGTLPIEISIGSDHLPTVKVIKNGRGAKTLNSKSKAISEYIGKKIYFNYIPAVRTDKESMQVIDNMLSKELELIESRNEYKEAVQTIYELQKPILEKLQINIKESLSEFLPHIKDVFIEQLEEKRRIALRTQYEVYVDDGNKTNLEYKGDGVKSLAALGLLKNITSQANNIFSLIAIEEPECHLHPGAIHLLKDAIYNLKTSNQVIITSHNPLFVNRDNIKNNIIIDSGKVRVTKSIKELRDLLGIKASDNLVNASCVLVVEGEEDVISLKALLPYFSEKLSKALKNNLLIIDKLGGATNLSYKLSQLSNSLCTYHVLLDNDDEGKRAYERAIDDNNLKLKDLTLTNCNGFNESEFEDLVNTTIYEQSIKDVFGVNINVSEFRGNDKWSKRMRKVFLSQSKPWTDKQKEDVKSEVAKCIVLDVENAIKLRNKNVILKLVENLELLISTI</sequence>
<dbReference type="SUPFAM" id="SSF52540">
    <property type="entry name" value="P-loop containing nucleoside triphosphate hydrolases"/>
    <property type="match status" value="1"/>
</dbReference>
<dbReference type="CDD" id="cd01029">
    <property type="entry name" value="TOPRIM_primases"/>
    <property type="match status" value="1"/>
</dbReference>
<keyword evidence="2" id="KW-0378">Hydrolase</keyword>
<dbReference type="InterPro" id="IPR034154">
    <property type="entry name" value="TOPRIM_DnaG/twinkle"/>
</dbReference>
<dbReference type="InterPro" id="IPR051396">
    <property type="entry name" value="Bact_Antivir_Def_Nuclease"/>
</dbReference>
<organism evidence="2 3">
    <name type="scientific">Chryseobacterium profundimaris</name>
    <dbReference type="NCBI Taxonomy" id="1387275"/>
    <lineage>
        <taxon>Bacteria</taxon>
        <taxon>Pseudomonadati</taxon>
        <taxon>Bacteroidota</taxon>
        <taxon>Flavobacteriia</taxon>
        <taxon>Flavobacteriales</taxon>
        <taxon>Weeksellaceae</taxon>
        <taxon>Chryseobacterium group</taxon>
        <taxon>Chryseobacterium</taxon>
    </lineage>
</organism>
<dbReference type="Gene3D" id="3.40.50.300">
    <property type="entry name" value="P-loop containing nucleotide triphosphate hydrolases"/>
    <property type="match status" value="1"/>
</dbReference>
<keyword evidence="2" id="KW-0255">Endonuclease</keyword>
<keyword evidence="2" id="KW-0540">Nuclease</keyword>
<feature type="domain" description="ATPase AAA-type core" evidence="1">
    <location>
        <begin position="25"/>
        <end position="331"/>
    </location>
</feature>
<reference evidence="2 3" key="1">
    <citation type="submission" date="2017-05" db="EMBL/GenBank/DDBJ databases">
        <authorList>
            <person name="Varghese N."/>
            <person name="Submissions S."/>
        </authorList>
    </citation>
    <scope>NUCLEOTIDE SEQUENCE [LARGE SCALE GENOMIC DNA]</scope>
    <source>
        <strain evidence="2 3">DSM 28214</strain>
    </source>
</reference>
<evidence type="ECO:0000313" key="3">
    <source>
        <dbReference type="Proteomes" id="UP001157960"/>
    </source>
</evidence>
<proteinExistence type="predicted"/>
<dbReference type="InterPro" id="IPR027417">
    <property type="entry name" value="P-loop_NTPase"/>
</dbReference>
<dbReference type="Pfam" id="PF13304">
    <property type="entry name" value="AAA_21"/>
    <property type="match status" value="1"/>
</dbReference>
<accession>A0ABY1P147</accession>
<dbReference type="Proteomes" id="UP001157960">
    <property type="component" value="Unassembled WGS sequence"/>
</dbReference>
<name>A0ABY1P147_9FLAO</name>
<dbReference type="PANTHER" id="PTHR43581:SF4">
    <property type="entry name" value="ATP_GTP PHOSPHATASE"/>
    <property type="match status" value="1"/>
</dbReference>
<evidence type="ECO:0000259" key="1">
    <source>
        <dbReference type="Pfam" id="PF13304"/>
    </source>
</evidence>
<dbReference type="PANTHER" id="PTHR43581">
    <property type="entry name" value="ATP/GTP PHOSPHATASE"/>
    <property type="match status" value="1"/>
</dbReference>
<keyword evidence="3" id="KW-1185">Reference proteome</keyword>
<protein>
    <submittedName>
        <fullName evidence="2">Predicted ATP-dependent endonuclease of the OLD family, contains P-loop ATPase and TOPRIM domains</fullName>
    </submittedName>
</protein>
<dbReference type="GO" id="GO:0004519">
    <property type="term" value="F:endonuclease activity"/>
    <property type="evidence" value="ECO:0007669"/>
    <property type="project" value="UniProtKB-KW"/>
</dbReference>
<dbReference type="InterPro" id="IPR003959">
    <property type="entry name" value="ATPase_AAA_core"/>
</dbReference>
<dbReference type="EMBL" id="FXTZ01000007">
    <property type="protein sequence ID" value="SMP23446.1"/>
    <property type="molecule type" value="Genomic_DNA"/>
</dbReference>
<comment type="caution">
    <text evidence="2">The sequence shown here is derived from an EMBL/GenBank/DDBJ whole genome shotgun (WGS) entry which is preliminary data.</text>
</comment>
<gene>
    <name evidence="2" type="ORF">SAMN06264346_10785</name>
</gene>
<evidence type="ECO:0000313" key="2">
    <source>
        <dbReference type="EMBL" id="SMP23446.1"/>
    </source>
</evidence>